<evidence type="ECO:0000256" key="6">
    <source>
        <dbReference type="ARBA" id="ARBA00023002"/>
    </source>
</evidence>
<evidence type="ECO:0000256" key="3">
    <source>
        <dbReference type="ARBA" id="ARBA00010617"/>
    </source>
</evidence>
<dbReference type="PANTHER" id="PTHR24305">
    <property type="entry name" value="CYTOCHROME P450"/>
    <property type="match status" value="1"/>
</dbReference>
<protein>
    <recommendedName>
        <fullName evidence="11">Cytochrome P450</fullName>
    </recommendedName>
</protein>
<dbReference type="AlphaFoldDB" id="A0A1C7LVE3"/>
<dbReference type="InterPro" id="IPR036396">
    <property type="entry name" value="Cyt_P450_sf"/>
</dbReference>
<dbReference type="SUPFAM" id="SSF48264">
    <property type="entry name" value="Cytochrome P450"/>
    <property type="match status" value="1"/>
</dbReference>
<dbReference type="Pfam" id="PF00067">
    <property type="entry name" value="p450"/>
    <property type="match status" value="1"/>
</dbReference>
<evidence type="ECO:0000256" key="5">
    <source>
        <dbReference type="ARBA" id="ARBA00022723"/>
    </source>
</evidence>
<dbReference type="OMA" id="RRKDNEF"/>
<keyword evidence="8" id="KW-0503">Monooxygenase</keyword>
<keyword evidence="5" id="KW-0479">Metal-binding</keyword>
<gene>
    <name evidence="9" type="ORF">A0H81_12338</name>
</gene>
<dbReference type="GO" id="GO:0004497">
    <property type="term" value="F:monooxygenase activity"/>
    <property type="evidence" value="ECO:0007669"/>
    <property type="project" value="UniProtKB-KW"/>
</dbReference>
<dbReference type="EMBL" id="LUGG01000023">
    <property type="protein sequence ID" value="OBZ67939.1"/>
    <property type="molecule type" value="Genomic_DNA"/>
</dbReference>
<dbReference type="InterPro" id="IPR050121">
    <property type="entry name" value="Cytochrome_P450_monoxygenase"/>
</dbReference>
<comment type="cofactor">
    <cofactor evidence="1">
        <name>heme</name>
        <dbReference type="ChEBI" id="CHEBI:30413"/>
    </cofactor>
</comment>
<dbReference type="OrthoDB" id="1470350at2759"/>
<keyword evidence="10" id="KW-1185">Reference proteome</keyword>
<dbReference type="Gene3D" id="1.10.630.10">
    <property type="entry name" value="Cytochrome P450"/>
    <property type="match status" value="1"/>
</dbReference>
<keyword evidence="7" id="KW-0408">Iron</keyword>
<keyword evidence="4" id="KW-0349">Heme</keyword>
<comment type="pathway">
    <text evidence="2">Secondary metabolite biosynthesis.</text>
</comment>
<evidence type="ECO:0000313" key="10">
    <source>
        <dbReference type="Proteomes" id="UP000092993"/>
    </source>
</evidence>
<evidence type="ECO:0000256" key="2">
    <source>
        <dbReference type="ARBA" id="ARBA00005179"/>
    </source>
</evidence>
<evidence type="ECO:0000256" key="4">
    <source>
        <dbReference type="ARBA" id="ARBA00022617"/>
    </source>
</evidence>
<name>A0A1C7LVE3_GRIFR</name>
<dbReference type="PRINTS" id="PR00463">
    <property type="entry name" value="EP450I"/>
</dbReference>
<sequence length="424" mass="48604">MVQIPTQIRKYYRPEYLHSALICGVTWFLWKYFRQSIIKSPLDNLPGPPPQSFWKGNLGQIYDRHGWDFHREIGEKYGPVVKLNGMFGHKLLYIYDPKAMHSIIVKDQYTFEETSWFIKSNMATFGPGLLSTLGDHHRKQRKFLNPVFSINHMRHMLPIFYQVTHQLRDAIESRVRDGPAELDMLGWMGRTALELIGQAGLGYSFDPLVKDVPDAFGDAVKSYVPTISDIAFFRRAIPLFSTIGSAEFRRKVLEMFPHKGIQKIVEIVDTMHRRSTEIFLARKEALLRGDEPVLQQVGEGKDLMSILLKANMAASAEDKLEEKELIAQMSTLIFAAMDTTSNALSLTLHLLAQHPNAQEKLRKEIVEAREGQDLPYDELVGLPYLDAVCRETLRLHAPAPLVFRETRKDVVLPSQNPFKVWTVQ</sequence>
<evidence type="ECO:0000256" key="8">
    <source>
        <dbReference type="ARBA" id="ARBA00023033"/>
    </source>
</evidence>
<dbReference type="InterPro" id="IPR002401">
    <property type="entry name" value="Cyt_P450_E_grp-I"/>
</dbReference>
<dbReference type="GO" id="GO:0020037">
    <property type="term" value="F:heme binding"/>
    <property type="evidence" value="ECO:0007669"/>
    <property type="project" value="InterPro"/>
</dbReference>
<dbReference type="GO" id="GO:0016705">
    <property type="term" value="F:oxidoreductase activity, acting on paired donors, with incorporation or reduction of molecular oxygen"/>
    <property type="evidence" value="ECO:0007669"/>
    <property type="project" value="InterPro"/>
</dbReference>
<organism evidence="9 10">
    <name type="scientific">Grifola frondosa</name>
    <name type="common">Maitake</name>
    <name type="synonym">Polyporus frondosus</name>
    <dbReference type="NCBI Taxonomy" id="5627"/>
    <lineage>
        <taxon>Eukaryota</taxon>
        <taxon>Fungi</taxon>
        <taxon>Dikarya</taxon>
        <taxon>Basidiomycota</taxon>
        <taxon>Agaricomycotina</taxon>
        <taxon>Agaricomycetes</taxon>
        <taxon>Polyporales</taxon>
        <taxon>Grifolaceae</taxon>
        <taxon>Grifola</taxon>
    </lineage>
</organism>
<dbReference type="PANTHER" id="PTHR24305:SF166">
    <property type="entry name" value="CYTOCHROME P450 12A4, MITOCHONDRIAL-RELATED"/>
    <property type="match status" value="1"/>
</dbReference>
<evidence type="ECO:0000256" key="1">
    <source>
        <dbReference type="ARBA" id="ARBA00001971"/>
    </source>
</evidence>
<dbReference type="InterPro" id="IPR001128">
    <property type="entry name" value="Cyt_P450"/>
</dbReference>
<comment type="similarity">
    <text evidence="3">Belongs to the cytochrome P450 family.</text>
</comment>
<dbReference type="GO" id="GO:0005506">
    <property type="term" value="F:iron ion binding"/>
    <property type="evidence" value="ECO:0007669"/>
    <property type="project" value="InterPro"/>
</dbReference>
<evidence type="ECO:0000313" key="9">
    <source>
        <dbReference type="EMBL" id="OBZ67939.1"/>
    </source>
</evidence>
<dbReference type="STRING" id="5627.A0A1C7LVE3"/>
<keyword evidence="6" id="KW-0560">Oxidoreductase</keyword>
<proteinExistence type="inferred from homology"/>
<comment type="caution">
    <text evidence="9">The sequence shown here is derived from an EMBL/GenBank/DDBJ whole genome shotgun (WGS) entry which is preliminary data.</text>
</comment>
<dbReference type="Proteomes" id="UP000092993">
    <property type="component" value="Unassembled WGS sequence"/>
</dbReference>
<reference evidence="9 10" key="1">
    <citation type="submission" date="2016-03" db="EMBL/GenBank/DDBJ databases">
        <title>Whole genome sequencing of Grifola frondosa 9006-11.</title>
        <authorList>
            <person name="Min B."/>
            <person name="Park H."/>
            <person name="Kim J.-G."/>
            <person name="Cho H."/>
            <person name="Oh Y.-L."/>
            <person name="Kong W.-S."/>
            <person name="Choi I.-G."/>
        </authorList>
    </citation>
    <scope>NUCLEOTIDE SEQUENCE [LARGE SCALE GENOMIC DNA]</scope>
    <source>
        <strain evidence="9 10">9006-11</strain>
    </source>
</reference>
<evidence type="ECO:0008006" key="11">
    <source>
        <dbReference type="Google" id="ProtNLM"/>
    </source>
</evidence>
<accession>A0A1C7LVE3</accession>
<evidence type="ECO:0000256" key="7">
    <source>
        <dbReference type="ARBA" id="ARBA00023004"/>
    </source>
</evidence>